<dbReference type="Gene3D" id="3.40.190.290">
    <property type="match status" value="1"/>
</dbReference>
<sequence length="301" mass="33044">MPVFNRSDLADLNVFVTICRRRSFRLSAAELGVSTSALSHAMRNLETRLGVKLLNRTSRSVVPTAAGMALAEQLERGFHTIGEALDQLERYRGSPAGRLRLNVPRDASRLLLSPVLPAFFSAYPDIQLDITVDDHLVDIIAEGYDAGIRYGDTVPRDMIATPLSGPLRWVVVGSPAYVARHGRPARPEDLMHHACVRMRIGDNSLYKWELSNGQQALALDVPGAISANETDVAVDAALGGLALAYCLERRVAPDLQAGRLEIVLPDWAVAGPPMVMYYPSRRQTLPGLRQLIEMIRAADRT</sequence>
<dbReference type="Proteomes" id="UP000036700">
    <property type="component" value="Chromosome"/>
</dbReference>
<dbReference type="CDD" id="cd08474">
    <property type="entry name" value="PBP2_CrgA_like_5"/>
    <property type="match status" value="1"/>
</dbReference>
<evidence type="ECO:0000256" key="2">
    <source>
        <dbReference type="ARBA" id="ARBA00023015"/>
    </source>
</evidence>
<protein>
    <submittedName>
        <fullName evidence="6">LysR family transcriptional regulator</fullName>
    </submittedName>
</protein>
<evidence type="ECO:0000313" key="7">
    <source>
        <dbReference type="Proteomes" id="UP000036700"/>
    </source>
</evidence>
<evidence type="ECO:0000313" key="6">
    <source>
        <dbReference type="EMBL" id="AKJ69515.1"/>
    </source>
</evidence>
<dbReference type="InterPro" id="IPR005119">
    <property type="entry name" value="LysR_subst-bd"/>
</dbReference>
<dbReference type="InterPro" id="IPR036388">
    <property type="entry name" value="WH-like_DNA-bd_sf"/>
</dbReference>
<keyword evidence="2" id="KW-0805">Transcription regulation</keyword>
<dbReference type="Pfam" id="PF00126">
    <property type="entry name" value="HTH_1"/>
    <property type="match status" value="1"/>
</dbReference>
<dbReference type="SUPFAM" id="SSF46785">
    <property type="entry name" value="Winged helix' DNA-binding domain"/>
    <property type="match status" value="1"/>
</dbReference>
<evidence type="ECO:0000256" key="1">
    <source>
        <dbReference type="ARBA" id="ARBA00009437"/>
    </source>
</evidence>
<dbReference type="Gene3D" id="1.10.10.10">
    <property type="entry name" value="Winged helix-like DNA-binding domain superfamily/Winged helix DNA-binding domain"/>
    <property type="match status" value="1"/>
</dbReference>
<dbReference type="PANTHER" id="PTHR30537:SF1">
    <property type="entry name" value="HTH-TYPE TRANSCRIPTIONAL REGULATOR PGRR"/>
    <property type="match status" value="1"/>
</dbReference>
<dbReference type="Pfam" id="PF03466">
    <property type="entry name" value="LysR_substrate"/>
    <property type="match status" value="1"/>
</dbReference>
<dbReference type="PANTHER" id="PTHR30537">
    <property type="entry name" value="HTH-TYPE TRANSCRIPTIONAL REGULATOR"/>
    <property type="match status" value="1"/>
</dbReference>
<keyword evidence="3" id="KW-0238">DNA-binding</keyword>
<keyword evidence="4" id="KW-0804">Transcription</keyword>
<dbReference type="OrthoDB" id="5525645at2"/>
<dbReference type="AlphaFoldDB" id="A0A0G3ERD8"/>
<organism evidence="6 7">
    <name type="scientific">Pandoraea thiooxydans</name>
    <dbReference type="NCBI Taxonomy" id="445709"/>
    <lineage>
        <taxon>Bacteria</taxon>
        <taxon>Pseudomonadati</taxon>
        <taxon>Pseudomonadota</taxon>
        <taxon>Betaproteobacteria</taxon>
        <taxon>Burkholderiales</taxon>
        <taxon>Burkholderiaceae</taxon>
        <taxon>Pandoraea</taxon>
    </lineage>
</organism>
<name>A0A0G3ERD8_9BURK</name>
<gene>
    <name evidence="6" type="ORF">ABW99_16135</name>
</gene>
<reference evidence="7" key="1">
    <citation type="submission" date="2015-06" db="EMBL/GenBank/DDBJ databases">
        <authorList>
            <person name="Lim Y.L."/>
            <person name="Ee R."/>
            <person name="Yong D."/>
            <person name="How K.Y."/>
            <person name="Yin W.F."/>
            <person name="Chan K.G."/>
        </authorList>
    </citation>
    <scope>NUCLEOTIDE SEQUENCE [LARGE SCALE GENOMIC DNA]</scope>
    <source>
        <strain evidence="7">DSM 25325</strain>
    </source>
</reference>
<dbReference type="InterPro" id="IPR058163">
    <property type="entry name" value="LysR-type_TF_proteobact-type"/>
</dbReference>
<accession>A0A0G3ERD8</accession>
<dbReference type="InterPro" id="IPR000847">
    <property type="entry name" value="LysR_HTH_N"/>
</dbReference>
<dbReference type="PATRIC" id="fig|445709.3.peg.3413"/>
<dbReference type="GO" id="GO:0006351">
    <property type="term" value="P:DNA-templated transcription"/>
    <property type="evidence" value="ECO:0007669"/>
    <property type="project" value="TreeGrafter"/>
</dbReference>
<evidence type="ECO:0000256" key="4">
    <source>
        <dbReference type="ARBA" id="ARBA00023163"/>
    </source>
</evidence>
<evidence type="ECO:0000256" key="3">
    <source>
        <dbReference type="ARBA" id="ARBA00023125"/>
    </source>
</evidence>
<dbReference type="SUPFAM" id="SSF53850">
    <property type="entry name" value="Periplasmic binding protein-like II"/>
    <property type="match status" value="1"/>
</dbReference>
<dbReference type="KEGG" id="ptx:ABW99_16135"/>
<comment type="similarity">
    <text evidence="1">Belongs to the LysR transcriptional regulatory family.</text>
</comment>
<keyword evidence="7" id="KW-1185">Reference proteome</keyword>
<dbReference type="STRING" id="445709.ABW99_16135"/>
<dbReference type="FunFam" id="1.10.10.10:FF:000001">
    <property type="entry name" value="LysR family transcriptional regulator"/>
    <property type="match status" value="1"/>
</dbReference>
<evidence type="ECO:0000259" key="5">
    <source>
        <dbReference type="PROSITE" id="PS50931"/>
    </source>
</evidence>
<dbReference type="InterPro" id="IPR036390">
    <property type="entry name" value="WH_DNA-bd_sf"/>
</dbReference>
<dbReference type="GO" id="GO:0043565">
    <property type="term" value="F:sequence-specific DNA binding"/>
    <property type="evidence" value="ECO:0007669"/>
    <property type="project" value="TreeGrafter"/>
</dbReference>
<feature type="domain" description="HTH lysR-type" evidence="5">
    <location>
        <begin position="8"/>
        <end position="64"/>
    </location>
</feature>
<dbReference type="RefSeq" id="WP_047215430.1">
    <property type="nucleotide sequence ID" value="NZ_CP011568.3"/>
</dbReference>
<proteinExistence type="inferred from homology"/>
<dbReference type="EMBL" id="CP011568">
    <property type="protein sequence ID" value="AKJ69515.1"/>
    <property type="molecule type" value="Genomic_DNA"/>
</dbReference>
<dbReference type="PROSITE" id="PS50931">
    <property type="entry name" value="HTH_LYSR"/>
    <property type="match status" value="1"/>
</dbReference>
<dbReference type="GO" id="GO:0003700">
    <property type="term" value="F:DNA-binding transcription factor activity"/>
    <property type="evidence" value="ECO:0007669"/>
    <property type="project" value="InterPro"/>
</dbReference>